<evidence type="ECO:0000313" key="2">
    <source>
        <dbReference type="WBParaSite" id="PS1159_v2.g12253.t1"/>
    </source>
</evidence>
<proteinExistence type="predicted"/>
<dbReference type="Proteomes" id="UP000887580">
    <property type="component" value="Unplaced"/>
</dbReference>
<dbReference type="WBParaSite" id="PS1159_v2.g12253.t1">
    <property type="protein sequence ID" value="PS1159_v2.g12253.t1"/>
    <property type="gene ID" value="PS1159_v2.g12253"/>
</dbReference>
<name>A0AC35EZF7_9BILA</name>
<organism evidence="1 2">
    <name type="scientific">Panagrolaimus sp. PS1159</name>
    <dbReference type="NCBI Taxonomy" id="55785"/>
    <lineage>
        <taxon>Eukaryota</taxon>
        <taxon>Metazoa</taxon>
        <taxon>Ecdysozoa</taxon>
        <taxon>Nematoda</taxon>
        <taxon>Chromadorea</taxon>
        <taxon>Rhabditida</taxon>
        <taxon>Tylenchina</taxon>
        <taxon>Panagrolaimomorpha</taxon>
        <taxon>Panagrolaimoidea</taxon>
        <taxon>Panagrolaimidae</taxon>
        <taxon>Panagrolaimus</taxon>
    </lineage>
</organism>
<protein>
    <submittedName>
        <fullName evidence="2">Hypoxia up-regulated protein 1</fullName>
    </submittedName>
</protein>
<sequence>MVLKPFISICFSVVLLLVTFRVTDAALAAMSVDFGSQFLKIGLVKPGIPMETVLNKESQRKTANLIAFHNGERYFGELALQMSYKHPERVIPYVSDLIGKQYNNPIVQDYIKQYPYLNITEDPVRGTVVFNTKDSGSFDIETLVAMILWNAHEQAVVYGKTPIHDVVITVPSYLNQAERQCIVRATEIAGLTLLQLMSDNSAAALNYAFTRRKEITEKAQNVLIFDIGASKTTATVVELKLAKSNASKTLEPVVAVKGIGYNRRLGGKILTYKLRDLLAEEFTKKHKTSKPITENLRSMSKLLKEAERVKHILSANSETYAQVESLFEDIDFKHKVNRDFISNLLKEYESEYMKPVSDALKMAELNVDNIDQVILFGAGTRIPRIQEVLKEFFKGKEPNRFLNTDESAALGALYQAAHLSKGFKVKMIEVQELVTYPIQINFETAGLGESNELRRVDRTIFSYKSSWPTNRKIMTFTSHSSDFVVNLHYSSLDYLTKTQLEEFGDFNITDVSFNGIVEAIKKNLDDNHVYKGVKAYFQIDNFGLVKSDGAEVIIEPIKKNSTVDSIVESIGKFFGAGGDKEETKEGLKDEAPTPPPSTEEAKTQSESEETPEDPKEPESKEEEPKEQQEPEKAFNETATNDTVNNQNETVTNGTASSKPKKEQKPKVIKAKLKVKLYKSFVDLNKENIKESKKILSTFEKVEKLKAERDAAHNGIEARVYELKERLTNEDFTKFAQGNEIENLTKILEETATWIEDEADISTTTEEFKTKRAPIEEIVSAIEKRIRDLIEAELRKKAEAEAKKKAEELAKKKAAEEAKKKEEEAKAAAKEAEGGEERPEGTEGEEKVEGNEDTKEAAGNEEENEKATLDEEEMPSVEDILLPKTDDKAHVDL</sequence>
<reference evidence="2" key="1">
    <citation type="submission" date="2022-11" db="UniProtKB">
        <authorList>
            <consortium name="WormBaseParasite"/>
        </authorList>
    </citation>
    <scope>IDENTIFICATION</scope>
</reference>
<evidence type="ECO:0000313" key="1">
    <source>
        <dbReference type="Proteomes" id="UP000887580"/>
    </source>
</evidence>
<accession>A0AC35EZF7</accession>